<dbReference type="InterPro" id="IPR006214">
    <property type="entry name" value="Bax_inhibitor_1-related"/>
</dbReference>
<dbReference type="Ensembl" id="ENSCMUT00000031069.1">
    <property type="protein sequence ID" value="ENSCMUP00000028961.1"/>
    <property type="gene ID" value="ENSCMUG00000017632.1"/>
</dbReference>
<feature type="compositionally biased region" description="Pro residues" evidence="6">
    <location>
        <begin position="16"/>
        <end position="30"/>
    </location>
</feature>
<keyword evidence="4 5" id="KW-0472">Membrane</keyword>
<comment type="similarity">
    <text evidence="5">Belongs to the BI1 family.</text>
</comment>
<protein>
    <submittedName>
        <fullName evidence="7">Uncharacterized protein</fullName>
    </submittedName>
</protein>
<dbReference type="PANTHER" id="PTHR23291">
    <property type="entry name" value="BAX INHIBITOR-RELATED"/>
    <property type="match status" value="1"/>
</dbReference>
<feature type="compositionally biased region" description="Low complexity" evidence="6">
    <location>
        <begin position="31"/>
        <end position="41"/>
    </location>
</feature>
<evidence type="ECO:0000256" key="5">
    <source>
        <dbReference type="RuleBase" id="RU004379"/>
    </source>
</evidence>
<reference evidence="8" key="1">
    <citation type="submission" date="2019-10" db="EMBL/GenBank/DDBJ databases">
        <title>Corvus moneduloides (New Caledonian crow) genome, bCorMon1, primary haplotype.</title>
        <authorList>
            <person name="Rutz C."/>
            <person name="Fungtammasan C."/>
            <person name="Mountcastle J."/>
            <person name="Formenti G."/>
            <person name="Chow W."/>
            <person name="Howe K."/>
            <person name="Steele M.P."/>
            <person name="Fernandes J."/>
            <person name="Gilbert M.T.P."/>
            <person name="Fedrigo O."/>
            <person name="Jarvis E.D."/>
            <person name="Gemmell N."/>
        </authorList>
    </citation>
    <scope>NUCLEOTIDE SEQUENCE [LARGE SCALE GENOMIC DNA]</scope>
</reference>
<evidence type="ECO:0000313" key="8">
    <source>
        <dbReference type="Proteomes" id="UP000694553"/>
    </source>
</evidence>
<evidence type="ECO:0000256" key="1">
    <source>
        <dbReference type="ARBA" id="ARBA00004141"/>
    </source>
</evidence>
<reference evidence="7" key="3">
    <citation type="submission" date="2025-09" db="UniProtKB">
        <authorList>
            <consortium name="Ensembl"/>
        </authorList>
    </citation>
    <scope>IDENTIFICATION</scope>
</reference>
<organism evidence="7 8">
    <name type="scientific">Corvus moneduloides</name>
    <name type="common">New Caledonian crow</name>
    <dbReference type="NCBI Taxonomy" id="1196302"/>
    <lineage>
        <taxon>Eukaryota</taxon>
        <taxon>Metazoa</taxon>
        <taxon>Chordata</taxon>
        <taxon>Craniata</taxon>
        <taxon>Vertebrata</taxon>
        <taxon>Euteleostomi</taxon>
        <taxon>Archelosauria</taxon>
        <taxon>Archosauria</taxon>
        <taxon>Dinosauria</taxon>
        <taxon>Saurischia</taxon>
        <taxon>Theropoda</taxon>
        <taxon>Coelurosauria</taxon>
        <taxon>Aves</taxon>
        <taxon>Neognathae</taxon>
        <taxon>Neoaves</taxon>
        <taxon>Telluraves</taxon>
        <taxon>Australaves</taxon>
        <taxon>Passeriformes</taxon>
        <taxon>Corvoidea</taxon>
        <taxon>Corvidae</taxon>
        <taxon>Corvus</taxon>
    </lineage>
</organism>
<feature type="region of interest" description="Disordered" evidence="6">
    <location>
        <begin position="1"/>
        <end position="56"/>
    </location>
</feature>
<keyword evidence="8" id="KW-1185">Reference proteome</keyword>
<dbReference type="AlphaFoldDB" id="A0A8U7MW14"/>
<comment type="subcellular location">
    <subcellularLocation>
        <location evidence="1">Membrane</location>
        <topology evidence="1">Multi-pass membrane protein</topology>
    </subcellularLocation>
</comment>
<name>A0A8U7MW14_CORMO</name>
<dbReference type="Proteomes" id="UP000694553">
    <property type="component" value="Unassembled WGS sequence"/>
</dbReference>
<sequence length="105" mass="11120">MSQPSAPPPYDDKNPLYPPPPGGYPQPPHYPGGYPASGGYPTTDLGMAPPSNQLTGTIGKSVTPSSVYAIISLQLLVTVGIISVFTFVHPVRSFVQRNVAIYYAS</sequence>
<comment type="caution">
    <text evidence="5">Lacks conserved residue(s) required for the propagation of feature annotation.</text>
</comment>
<evidence type="ECO:0000256" key="2">
    <source>
        <dbReference type="ARBA" id="ARBA00022692"/>
    </source>
</evidence>
<evidence type="ECO:0000256" key="3">
    <source>
        <dbReference type="ARBA" id="ARBA00022989"/>
    </source>
</evidence>
<reference evidence="7" key="2">
    <citation type="submission" date="2025-08" db="UniProtKB">
        <authorList>
            <consortium name="Ensembl"/>
        </authorList>
    </citation>
    <scope>IDENTIFICATION</scope>
</reference>
<evidence type="ECO:0000313" key="7">
    <source>
        <dbReference type="Ensembl" id="ENSCMUP00000028961.1"/>
    </source>
</evidence>
<proteinExistence type="inferred from homology"/>
<dbReference type="GO" id="GO:0016020">
    <property type="term" value="C:membrane"/>
    <property type="evidence" value="ECO:0007669"/>
    <property type="project" value="UniProtKB-SubCell"/>
</dbReference>
<evidence type="ECO:0000256" key="6">
    <source>
        <dbReference type="SAM" id="MobiDB-lite"/>
    </source>
</evidence>
<keyword evidence="2 5" id="KW-0812">Transmembrane</keyword>
<accession>A0A8U7MW14</accession>
<feature type="transmembrane region" description="Helical" evidence="5">
    <location>
        <begin position="67"/>
        <end position="88"/>
    </location>
</feature>
<keyword evidence="3 5" id="KW-1133">Transmembrane helix</keyword>
<evidence type="ECO:0000256" key="4">
    <source>
        <dbReference type="ARBA" id="ARBA00023136"/>
    </source>
</evidence>
<dbReference type="PANTHER" id="PTHR23291:SF47">
    <property type="entry name" value="TRANSMEMBRANE BAX INHIBITOR MOTIF CONTAINING 7"/>
    <property type="match status" value="1"/>
</dbReference>